<dbReference type="AlphaFoldDB" id="A0A2S1SGY7"/>
<reference evidence="1 2" key="1">
    <citation type="submission" date="2018-05" db="EMBL/GenBank/DDBJ databases">
        <title>Genome sequencing of Flavobacterium sp. HYN0049.</title>
        <authorList>
            <person name="Yi H."/>
            <person name="Baek C."/>
        </authorList>
    </citation>
    <scope>NUCLEOTIDE SEQUENCE [LARGE SCALE GENOMIC DNA]</scope>
    <source>
        <strain evidence="1 2">HYN0049</strain>
    </source>
</reference>
<dbReference type="Gene3D" id="1.20.910.10">
    <property type="entry name" value="Heme oxygenase-like"/>
    <property type="match status" value="1"/>
</dbReference>
<dbReference type="KEGG" id="fpal:HYN49_06810"/>
<dbReference type="GO" id="GO:0004392">
    <property type="term" value="F:heme oxygenase (decyclizing) activity"/>
    <property type="evidence" value="ECO:0007669"/>
    <property type="project" value="InterPro"/>
</dbReference>
<gene>
    <name evidence="1" type="ORF">HYN49_06810</name>
</gene>
<dbReference type="Proteomes" id="UP000244937">
    <property type="component" value="Chromosome"/>
</dbReference>
<dbReference type="InterPro" id="IPR016053">
    <property type="entry name" value="Haem_Oase-like"/>
</dbReference>
<dbReference type="GO" id="GO:0006788">
    <property type="term" value="P:heme oxidation"/>
    <property type="evidence" value="ECO:0007669"/>
    <property type="project" value="InterPro"/>
</dbReference>
<dbReference type="CDD" id="cd19166">
    <property type="entry name" value="HemeO-bac"/>
    <property type="match status" value="1"/>
</dbReference>
<name>A0A2S1SGY7_9FLAO</name>
<dbReference type="InterPro" id="IPR016084">
    <property type="entry name" value="Haem_Oase-like_multi-hlx"/>
</dbReference>
<keyword evidence="2" id="KW-1185">Reference proteome</keyword>
<proteinExistence type="predicted"/>
<dbReference type="OrthoDB" id="114943at2"/>
<accession>A0A2S1SGY7</accession>
<protein>
    <recommendedName>
        <fullName evidence="3">Heme oxygenase</fullName>
    </recommendedName>
</protein>
<sequence>MTQNDLNVQEHTHADHFLHQLRSRTADSHKRLEELPVSTSITSPNITKASYAHYLQLMGAVIHQTESAIFPKLAHAVPDIDNRHKSKSIIADLKFMGYDLKSFPPPFTKNIDSEAFALGIMYVVEGSTLGGRFILKNIQQALGFEQEGTQYFSGYGNKTGSSWKHFLDALTSYEAKNGHMEEIIKGADYAFTAIYDHLKSHSGHED</sequence>
<dbReference type="EMBL" id="CP029187">
    <property type="protein sequence ID" value="AWI25629.1"/>
    <property type="molecule type" value="Genomic_DNA"/>
</dbReference>
<evidence type="ECO:0000313" key="1">
    <source>
        <dbReference type="EMBL" id="AWI25629.1"/>
    </source>
</evidence>
<dbReference type="Pfam" id="PF01126">
    <property type="entry name" value="Heme_oxygenase"/>
    <property type="match status" value="1"/>
</dbReference>
<evidence type="ECO:0008006" key="3">
    <source>
        <dbReference type="Google" id="ProtNLM"/>
    </source>
</evidence>
<dbReference type="RefSeq" id="WP_108903415.1">
    <property type="nucleotide sequence ID" value="NZ_CP029187.1"/>
</dbReference>
<organism evidence="1 2">
    <name type="scientific">Flavobacterium pallidum</name>
    <dbReference type="NCBI Taxonomy" id="2172098"/>
    <lineage>
        <taxon>Bacteria</taxon>
        <taxon>Pseudomonadati</taxon>
        <taxon>Bacteroidota</taxon>
        <taxon>Flavobacteriia</taxon>
        <taxon>Flavobacteriales</taxon>
        <taxon>Flavobacteriaceae</taxon>
        <taxon>Flavobacterium</taxon>
    </lineage>
</organism>
<evidence type="ECO:0000313" key="2">
    <source>
        <dbReference type="Proteomes" id="UP000244937"/>
    </source>
</evidence>
<dbReference type="SUPFAM" id="SSF48613">
    <property type="entry name" value="Heme oxygenase-like"/>
    <property type="match status" value="1"/>
</dbReference>